<gene>
    <name evidence="2" type="ORF">NDU88_003131</name>
</gene>
<reference evidence="2" key="1">
    <citation type="journal article" date="2022" name="bioRxiv">
        <title>Sequencing and chromosome-scale assembly of the giantPleurodeles waltlgenome.</title>
        <authorList>
            <person name="Brown T."/>
            <person name="Elewa A."/>
            <person name="Iarovenko S."/>
            <person name="Subramanian E."/>
            <person name="Araus A.J."/>
            <person name="Petzold A."/>
            <person name="Susuki M."/>
            <person name="Suzuki K.-i.T."/>
            <person name="Hayashi T."/>
            <person name="Toyoda A."/>
            <person name="Oliveira C."/>
            <person name="Osipova E."/>
            <person name="Leigh N.D."/>
            <person name="Simon A."/>
            <person name="Yun M.H."/>
        </authorList>
    </citation>
    <scope>NUCLEOTIDE SEQUENCE</scope>
    <source>
        <strain evidence="2">20211129_DDA</strain>
        <tissue evidence="2">Liver</tissue>
    </source>
</reference>
<organism evidence="2 3">
    <name type="scientific">Pleurodeles waltl</name>
    <name type="common">Iberian ribbed newt</name>
    <dbReference type="NCBI Taxonomy" id="8319"/>
    <lineage>
        <taxon>Eukaryota</taxon>
        <taxon>Metazoa</taxon>
        <taxon>Chordata</taxon>
        <taxon>Craniata</taxon>
        <taxon>Vertebrata</taxon>
        <taxon>Euteleostomi</taxon>
        <taxon>Amphibia</taxon>
        <taxon>Batrachia</taxon>
        <taxon>Caudata</taxon>
        <taxon>Salamandroidea</taxon>
        <taxon>Salamandridae</taxon>
        <taxon>Pleurodelinae</taxon>
        <taxon>Pleurodeles</taxon>
    </lineage>
</organism>
<evidence type="ECO:0000313" key="2">
    <source>
        <dbReference type="EMBL" id="KAJ1207741.1"/>
    </source>
</evidence>
<dbReference type="Proteomes" id="UP001066276">
    <property type="component" value="Chromosome 1_2"/>
</dbReference>
<proteinExistence type="predicted"/>
<evidence type="ECO:0000256" key="1">
    <source>
        <dbReference type="SAM" id="Coils"/>
    </source>
</evidence>
<dbReference type="EMBL" id="JANPWB010000002">
    <property type="protein sequence ID" value="KAJ1207741.1"/>
    <property type="molecule type" value="Genomic_DNA"/>
</dbReference>
<evidence type="ECO:0000313" key="3">
    <source>
        <dbReference type="Proteomes" id="UP001066276"/>
    </source>
</evidence>
<feature type="coiled-coil region" evidence="1">
    <location>
        <begin position="33"/>
        <end position="60"/>
    </location>
</feature>
<accession>A0AAV7W443</accession>
<keyword evidence="3" id="KW-1185">Reference proteome</keyword>
<keyword evidence="1" id="KW-0175">Coiled coil</keyword>
<name>A0AAV7W443_PLEWA</name>
<protein>
    <submittedName>
        <fullName evidence="2">Uncharacterized protein</fullName>
    </submittedName>
</protein>
<dbReference type="AlphaFoldDB" id="A0AAV7W443"/>
<comment type="caution">
    <text evidence="2">The sequence shown here is derived from an EMBL/GenBank/DDBJ whole genome shotgun (WGS) entry which is preliminary data.</text>
</comment>
<sequence length="89" mass="9644">MDNSTPSLVDLMVAIHGSKAKVVNKTEAVAVDVNSLRADLLNVSDRVAMAEQNVDTLQQEVRCLCTTVSDLQKLIACLDKGIEDLEGWS</sequence>